<feature type="domain" description="NAD(P)-binding" evidence="1">
    <location>
        <begin position="7"/>
        <end position="113"/>
    </location>
</feature>
<gene>
    <name evidence="2" type="ORF">F7231_14285</name>
</gene>
<dbReference type="InterPro" id="IPR051604">
    <property type="entry name" value="Ergot_Alk_Oxidoreductase"/>
</dbReference>
<accession>A0ABX0QJH8</accession>
<dbReference type="PANTHER" id="PTHR43162">
    <property type="match status" value="1"/>
</dbReference>
<dbReference type="Pfam" id="PF13460">
    <property type="entry name" value="NAD_binding_10"/>
    <property type="match status" value="1"/>
</dbReference>
<evidence type="ECO:0000313" key="2">
    <source>
        <dbReference type="EMBL" id="NID11340.1"/>
    </source>
</evidence>
<dbReference type="InterPro" id="IPR036291">
    <property type="entry name" value="NAD(P)-bd_dom_sf"/>
</dbReference>
<dbReference type="EMBL" id="WAEL01000005">
    <property type="protein sequence ID" value="NID11340.1"/>
    <property type="molecule type" value="Genomic_DNA"/>
</dbReference>
<evidence type="ECO:0000313" key="3">
    <source>
        <dbReference type="Proteomes" id="UP000606008"/>
    </source>
</evidence>
<protein>
    <submittedName>
        <fullName evidence="2">NAD(P)H-binding protein</fullName>
    </submittedName>
</protein>
<comment type="caution">
    <text evidence="2">The sequence shown here is derived from an EMBL/GenBank/DDBJ whole genome shotgun (WGS) entry which is preliminary data.</text>
</comment>
<dbReference type="Proteomes" id="UP000606008">
    <property type="component" value="Unassembled WGS sequence"/>
</dbReference>
<dbReference type="PANTHER" id="PTHR43162:SF1">
    <property type="entry name" value="PRESTALK A DIFFERENTIATION PROTEIN A"/>
    <property type="match status" value="1"/>
</dbReference>
<evidence type="ECO:0000259" key="1">
    <source>
        <dbReference type="Pfam" id="PF13460"/>
    </source>
</evidence>
<dbReference type="Gene3D" id="3.40.50.720">
    <property type="entry name" value="NAD(P)-binding Rossmann-like Domain"/>
    <property type="match status" value="1"/>
</dbReference>
<organism evidence="2 3">
    <name type="scientific">Fibrivirga algicola</name>
    <dbReference type="NCBI Taxonomy" id="2950420"/>
    <lineage>
        <taxon>Bacteria</taxon>
        <taxon>Pseudomonadati</taxon>
        <taxon>Bacteroidota</taxon>
        <taxon>Cytophagia</taxon>
        <taxon>Cytophagales</taxon>
        <taxon>Spirosomataceae</taxon>
        <taxon>Fibrivirga</taxon>
    </lineage>
</organism>
<dbReference type="SUPFAM" id="SSF51735">
    <property type="entry name" value="NAD(P)-binding Rossmann-fold domains"/>
    <property type="match status" value="1"/>
</dbReference>
<reference evidence="3" key="2">
    <citation type="submission" date="2023-07" db="EMBL/GenBank/DDBJ databases">
        <authorList>
            <person name="Jung D.-H."/>
        </authorList>
    </citation>
    <scope>NUCLEOTIDE SEQUENCE [LARGE SCALE GENOMIC DNA]</scope>
    <source>
        <strain evidence="3">JA-25</strain>
    </source>
</reference>
<dbReference type="RefSeq" id="WP_166692392.1">
    <property type="nucleotide sequence ID" value="NZ_WAEL01000005.1"/>
</dbReference>
<dbReference type="InterPro" id="IPR016040">
    <property type="entry name" value="NAD(P)-bd_dom"/>
</dbReference>
<name>A0ABX0QJH8_9BACT</name>
<dbReference type="Gene3D" id="3.90.25.10">
    <property type="entry name" value="UDP-galactose 4-epimerase, domain 1"/>
    <property type="match status" value="1"/>
</dbReference>
<keyword evidence="3" id="KW-1185">Reference proteome</keyword>
<sequence length="298" mass="31474">MNLVVTGSLGHISKPLTEALVQQGHTVTVISSNPDKQAAIEALGAIAAIGTLDDPDFLTITFTGADAVYAMVPPNYNVPDLRAYYGRIGRTYVQAIEQSGVKRVVYLSSYGADLTEGTGVILGAHDIEGMLTALPNVNVTLLRPAFFYYNLFTQVDMINGMGFMGANYGGDDKLVMVAPIDIALVAADELTTAATGQSVRYIASDDRTCAEIAHVLGAAIGKPTLTWVTFTDEQARSGMEASGVPASIAADLVDLGASIHSGSMRRDYDLHQSTPQGKVKLEEFATEFAAVYNGSVAA</sequence>
<reference evidence="3" key="1">
    <citation type="submission" date="2019-09" db="EMBL/GenBank/DDBJ databases">
        <authorList>
            <person name="Jung D.-H."/>
        </authorList>
    </citation>
    <scope>NUCLEOTIDE SEQUENCE [LARGE SCALE GENOMIC DNA]</scope>
    <source>
        <strain evidence="3">JA-25</strain>
    </source>
</reference>
<proteinExistence type="predicted"/>